<dbReference type="InterPro" id="IPR013786">
    <property type="entry name" value="AcylCoA_DH/ox_N"/>
</dbReference>
<evidence type="ECO:0000259" key="7">
    <source>
        <dbReference type="Pfam" id="PF00441"/>
    </source>
</evidence>
<dbReference type="InterPro" id="IPR009100">
    <property type="entry name" value="AcylCoA_DH/oxidase_NM_dom_sf"/>
</dbReference>
<dbReference type="Proteomes" id="UP001139168">
    <property type="component" value="Unassembled WGS sequence"/>
</dbReference>
<evidence type="ECO:0000259" key="9">
    <source>
        <dbReference type="Pfam" id="PF02771"/>
    </source>
</evidence>
<dbReference type="Pfam" id="PF02770">
    <property type="entry name" value="Acyl-CoA_dh_M"/>
    <property type="match status" value="1"/>
</dbReference>
<evidence type="ECO:0000256" key="2">
    <source>
        <dbReference type="ARBA" id="ARBA00009347"/>
    </source>
</evidence>
<reference evidence="10" key="1">
    <citation type="submission" date="2021-10" db="EMBL/GenBank/DDBJ databases">
        <title>Novel species in genus Arthrobacter.</title>
        <authorList>
            <person name="Liu Y."/>
        </authorList>
    </citation>
    <scope>NUCLEOTIDE SEQUENCE</scope>
    <source>
        <strain evidence="10">Zg-Y786</strain>
    </source>
</reference>
<gene>
    <name evidence="10" type="ORF">LJ752_05495</name>
</gene>
<dbReference type="SUPFAM" id="SSF56645">
    <property type="entry name" value="Acyl-CoA dehydrogenase NM domain-like"/>
    <property type="match status" value="1"/>
</dbReference>
<accession>A0ABS8GI20</accession>
<dbReference type="SUPFAM" id="SSF47203">
    <property type="entry name" value="Acyl-CoA dehydrogenase C-terminal domain-like"/>
    <property type="match status" value="1"/>
</dbReference>
<evidence type="ECO:0000313" key="11">
    <source>
        <dbReference type="Proteomes" id="UP001139168"/>
    </source>
</evidence>
<evidence type="ECO:0000256" key="1">
    <source>
        <dbReference type="ARBA" id="ARBA00001974"/>
    </source>
</evidence>
<keyword evidence="3 6" id="KW-0285">Flavoprotein</keyword>
<comment type="similarity">
    <text evidence="2 6">Belongs to the acyl-CoA dehydrogenase family.</text>
</comment>
<dbReference type="PANTHER" id="PTHR43292:SF4">
    <property type="entry name" value="ACYL-COA DEHYDROGENASE FADE34"/>
    <property type="match status" value="1"/>
</dbReference>
<dbReference type="Pfam" id="PF02771">
    <property type="entry name" value="Acyl-CoA_dh_N"/>
    <property type="match status" value="1"/>
</dbReference>
<keyword evidence="11" id="KW-1185">Reference proteome</keyword>
<evidence type="ECO:0000313" key="10">
    <source>
        <dbReference type="EMBL" id="MCC3265496.1"/>
    </source>
</evidence>
<proteinExistence type="inferred from homology"/>
<dbReference type="PANTHER" id="PTHR43292">
    <property type="entry name" value="ACYL-COA DEHYDROGENASE"/>
    <property type="match status" value="1"/>
</dbReference>
<dbReference type="Gene3D" id="1.10.540.10">
    <property type="entry name" value="Acyl-CoA dehydrogenase/oxidase, N-terminal domain"/>
    <property type="match status" value="1"/>
</dbReference>
<dbReference type="InterPro" id="IPR046373">
    <property type="entry name" value="Acyl-CoA_Oxase/DH_mid-dom_sf"/>
</dbReference>
<feature type="domain" description="Acyl-CoA oxidase/dehydrogenase middle" evidence="8">
    <location>
        <begin position="147"/>
        <end position="239"/>
    </location>
</feature>
<comment type="caution">
    <text evidence="10">The sequence shown here is derived from an EMBL/GenBank/DDBJ whole genome shotgun (WGS) entry which is preliminary data.</text>
</comment>
<keyword evidence="4 6" id="KW-0274">FAD</keyword>
<dbReference type="Gene3D" id="2.40.110.10">
    <property type="entry name" value="Butyryl-CoA Dehydrogenase, subunit A, domain 2"/>
    <property type="match status" value="1"/>
</dbReference>
<name>A0ABS8GI20_9MICC</name>
<dbReference type="Gene3D" id="1.20.140.10">
    <property type="entry name" value="Butyryl-CoA Dehydrogenase, subunit A, domain 3"/>
    <property type="match status" value="1"/>
</dbReference>
<dbReference type="InterPro" id="IPR006091">
    <property type="entry name" value="Acyl-CoA_Oxase/DH_mid-dom"/>
</dbReference>
<dbReference type="EMBL" id="JAJFZQ010000004">
    <property type="protein sequence ID" value="MCC3265496.1"/>
    <property type="molecule type" value="Genomic_DNA"/>
</dbReference>
<dbReference type="InterPro" id="IPR052161">
    <property type="entry name" value="Mycobact_Acyl-CoA_DH"/>
</dbReference>
<organism evidence="10 11">
    <name type="scientific">Arthrobacter gengyunqii</name>
    <dbReference type="NCBI Taxonomy" id="2886940"/>
    <lineage>
        <taxon>Bacteria</taxon>
        <taxon>Bacillati</taxon>
        <taxon>Actinomycetota</taxon>
        <taxon>Actinomycetes</taxon>
        <taxon>Micrococcales</taxon>
        <taxon>Micrococcaceae</taxon>
        <taxon>Arthrobacter</taxon>
    </lineage>
</organism>
<evidence type="ECO:0000256" key="4">
    <source>
        <dbReference type="ARBA" id="ARBA00022827"/>
    </source>
</evidence>
<dbReference type="InterPro" id="IPR009075">
    <property type="entry name" value="AcylCo_DH/oxidase_C"/>
</dbReference>
<protein>
    <submittedName>
        <fullName evidence="10">Acyl-CoA dehydrogenase family protein</fullName>
    </submittedName>
</protein>
<evidence type="ECO:0000256" key="5">
    <source>
        <dbReference type="ARBA" id="ARBA00023002"/>
    </source>
</evidence>
<dbReference type="InterPro" id="IPR037069">
    <property type="entry name" value="AcylCoA_DH/ox_N_sf"/>
</dbReference>
<evidence type="ECO:0000256" key="6">
    <source>
        <dbReference type="RuleBase" id="RU362125"/>
    </source>
</evidence>
<keyword evidence="5 6" id="KW-0560">Oxidoreductase</keyword>
<feature type="domain" description="Acyl-CoA dehydrogenase/oxidase C-terminal" evidence="7">
    <location>
        <begin position="253"/>
        <end position="398"/>
    </location>
</feature>
<sequence>MSEDILIEEVTGTAAFRQEARGWLDQVAEPVDAEGGWGSGDDSVAVFENWTAEEERQRVGAMRAWEKQRFDAGWGALSWSAEYGGRGLPKHYEQIFAEETAGYDVPKPNELIAVTQQLIAPTIARWGTEEQKQKFLRALLRTDLLACQLFSEPEAGSDLAGVRTQAVRDGDEWVLTGQKIWTSGALVADYGEAICRTDPTAAKHAGLTAFMVPLDAPGVTIRPIRQMSGGATFNEVFLDGVRIPDSARLGPEGGGWRVAMTTLAAERLDSGGLGSGTIDKVLLLINHLGRDLNAVEIDRVADLYVRSMSGRLTGLRVRAQMAAGAEPGAEASVGKLYATETMRRTSEVVAHLLGPRIASDTGEWGTFSWSEHLLGAPGYRIAGGSDEIQRNIIAERVLGLPKEPKQ</sequence>
<dbReference type="InterPro" id="IPR036250">
    <property type="entry name" value="AcylCo_DH-like_C"/>
</dbReference>
<evidence type="ECO:0000256" key="3">
    <source>
        <dbReference type="ARBA" id="ARBA00022630"/>
    </source>
</evidence>
<evidence type="ECO:0000259" key="8">
    <source>
        <dbReference type="Pfam" id="PF02770"/>
    </source>
</evidence>
<feature type="domain" description="Acyl-CoA dehydrogenase/oxidase N-terminal" evidence="9">
    <location>
        <begin position="58"/>
        <end position="141"/>
    </location>
</feature>
<dbReference type="Pfam" id="PF00441">
    <property type="entry name" value="Acyl-CoA_dh_1"/>
    <property type="match status" value="1"/>
</dbReference>
<comment type="cofactor">
    <cofactor evidence="1 6">
        <name>FAD</name>
        <dbReference type="ChEBI" id="CHEBI:57692"/>
    </cofactor>
</comment>
<dbReference type="RefSeq" id="WP_227890336.1">
    <property type="nucleotide sequence ID" value="NZ_JAJFZQ010000004.1"/>
</dbReference>